<dbReference type="Gene3D" id="3.90.1150.10">
    <property type="entry name" value="Aspartate Aminotransferase, domain 1"/>
    <property type="match status" value="1"/>
</dbReference>
<dbReference type="GO" id="GO:0016829">
    <property type="term" value="F:lyase activity"/>
    <property type="evidence" value="ECO:0007669"/>
    <property type="project" value="UniProtKB-KW"/>
</dbReference>
<dbReference type="GO" id="GO:0003961">
    <property type="term" value="F:O-acetylhomoserine aminocarboxypropyltransferase activity"/>
    <property type="evidence" value="ECO:0007669"/>
    <property type="project" value="TreeGrafter"/>
</dbReference>
<name>A0A1Q5SUJ1_9EURO</name>
<dbReference type="STRING" id="1316194.A0A1Q5SUJ1"/>
<evidence type="ECO:0000256" key="5">
    <source>
        <dbReference type="RuleBase" id="RU362118"/>
    </source>
</evidence>
<dbReference type="GO" id="GO:0005737">
    <property type="term" value="C:cytoplasm"/>
    <property type="evidence" value="ECO:0007669"/>
    <property type="project" value="TreeGrafter"/>
</dbReference>
<evidence type="ECO:0000313" key="7">
    <source>
        <dbReference type="Proteomes" id="UP000186955"/>
    </source>
</evidence>
<dbReference type="GO" id="GO:0071269">
    <property type="term" value="P:L-homocysteine biosynthetic process"/>
    <property type="evidence" value="ECO:0007669"/>
    <property type="project" value="TreeGrafter"/>
</dbReference>
<comment type="caution">
    <text evidence="6">The sequence shown here is derived from an EMBL/GenBank/DDBJ whole genome shotgun (WGS) entry which is preliminary data.</text>
</comment>
<reference evidence="6 7" key="1">
    <citation type="submission" date="2016-10" db="EMBL/GenBank/DDBJ databases">
        <title>Genome sequence of the ascomycete fungus Penicillium subrubescens.</title>
        <authorList>
            <person name="De Vries R.P."/>
            <person name="Peng M."/>
            <person name="Dilokpimol A."/>
            <person name="Hilden K."/>
            <person name="Makela M.R."/>
            <person name="Grigoriev I."/>
            <person name="Riley R."/>
            <person name="Granchi Z."/>
        </authorList>
    </citation>
    <scope>NUCLEOTIDE SEQUENCE [LARGE SCALE GENOMIC DNA]</scope>
    <source>
        <strain evidence="6 7">CBS 132785</strain>
    </source>
</reference>
<dbReference type="SUPFAM" id="SSF53383">
    <property type="entry name" value="PLP-dependent transferases"/>
    <property type="match status" value="1"/>
</dbReference>
<dbReference type="Proteomes" id="UP000186955">
    <property type="component" value="Unassembled WGS sequence"/>
</dbReference>
<evidence type="ECO:0000256" key="4">
    <source>
        <dbReference type="ARBA" id="ARBA00022898"/>
    </source>
</evidence>
<comment type="cofactor">
    <cofactor evidence="1 5">
        <name>pyridoxal 5'-phosphate</name>
        <dbReference type="ChEBI" id="CHEBI:597326"/>
    </cofactor>
</comment>
<protein>
    <submittedName>
        <fullName evidence="6">O-acetylhomoserine (Thiol)-lyase</fullName>
    </submittedName>
</protein>
<accession>A0A1Q5SUJ1</accession>
<dbReference type="GO" id="GO:0004124">
    <property type="term" value="F:cysteine synthase activity"/>
    <property type="evidence" value="ECO:0007669"/>
    <property type="project" value="TreeGrafter"/>
</dbReference>
<evidence type="ECO:0000256" key="2">
    <source>
        <dbReference type="ARBA" id="ARBA00009077"/>
    </source>
</evidence>
<dbReference type="InterPro" id="IPR006235">
    <property type="entry name" value="OAc-hSer/O-AcSer_sulfhydrylase"/>
</dbReference>
<evidence type="ECO:0000313" key="6">
    <source>
        <dbReference type="EMBL" id="OKO91653.1"/>
    </source>
</evidence>
<evidence type="ECO:0000256" key="1">
    <source>
        <dbReference type="ARBA" id="ARBA00001933"/>
    </source>
</evidence>
<dbReference type="PANTHER" id="PTHR43797:SF2">
    <property type="entry name" value="HOMOCYSTEINE_CYSTEINE SYNTHASE"/>
    <property type="match status" value="1"/>
</dbReference>
<dbReference type="GO" id="GO:0030170">
    <property type="term" value="F:pyridoxal phosphate binding"/>
    <property type="evidence" value="ECO:0007669"/>
    <property type="project" value="InterPro"/>
</dbReference>
<comment type="similarity">
    <text evidence="2 5">Belongs to the trans-sulfuration enzymes family.</text>
</comment>
<sequence>MEVGSVLGPFAAQQLLLGLETLSLRCERIGSNALKVARFLESDPRMSWVNYPGLERNEYHSLAKEYLTGGFGGVLSFGVKGGARASDILVDRLRIISNMTKLVT</sequence>
<organism evidence="6 7">
    <name type="scientific">Penicillium subrubescens</name>
    <dbReference type="NCBI Taxonomy" id="1316194"/>
    <lineage>
        <taxon>Eukaryota</taxon>
        <taxon>Fungi</taxon>
        <taxon>Dikarya</taxon>
        <taxon>Ascomycota</taxon>
        <taxon>Pezizomycotina</taxon>
        <taxon>Eurotiomycetes</taxon>
        <taxon>Eurotiomycetidae</taxon>
        <taxon>Eurotiales</taxon>
        <taxon>Aspergillaceae</taxon>
        <taxon>Penicillium</taxon>
    </lineage>
</organism>
<dbReference type="InterPro" id="IPR015424">
    <property type="entry name" value="PyrdxlP-dep_Trfase"/>
</dbReference>
<evidence type="ECO:0000256" key="3">
    <source>
        <dbReference type="ARBA" id="ARBA00022679"/>
    </source>
</evidence>
<dbReference type="InterPro" id="IPR000277">
    <property type="entry name" value="Cys/Met-Metab_PyrdxlP-dep_enz"/>
</dbReference>
<dbReference type="GO" id="GO:0006535">
    <property type="term" value="P:cysteine biosynthetic process from serine"/>
    <property type="evidence" value="ECO:0007669"/>
    <property type="project" value="TreeGrafter"/>
</dbReference>
<keyword evidence="6" id="KW-0456">Lyase</keyword>
<dbReference type="AlphaFoldDB" id="A0A1Q5SUJ1"/>
<dbReference type="Pfam" id="PF01053">
    <property type="entry name" value="Cys_Met_Meta_PP"/>
    <property type="match status" value="1"/>
</dbReference>
<gene>
    <name evidence="6" type="ORF">PENSUB_13060</name>
</gene>
<keyword evidence="3" id="KW-0808">Transferase</keyword>
<keyword evidence="7" id="KW-1185">Reference proteome</keyword>
<dbReference type="InterPro" id="IPR015422">
    <property type="entry name" value="PyrdxlP-dep_Trfase_small"/>
</dbReference>
<proteinExistence type="inferred from homology"/>
<dbReference type="EMBL" id="MNBE01000746">
    <property type="protein sequence ID" value="OKO91653.1"/>
    <property type="molecule type" value="Genomic_DNA"/>
</dbReference>
<keyword evidence="4 5" id="KW-0663">Pyridoxal phosphate</keyword>
<dbReference type="GO" id="GO:0019346">
    <property type="term" value="P:transsulfuration"/>
    <property type="evidence" value="ECO:0007669"/>
    <property type="project" value="InterPro"/>
</dbReference>
<dbReference type="PANTHER" id="PTHR43797">
    <property type="entry name" value="HOMOCYSTEINE/CYSTEINE SYNTHASE"/>
    <property type="match status" value="1"/>
</dbReference>